<dbReference type="PANTHER" id="PTHR22932">
    <property type="entry name" value="TELOMERASE-BINDING PROTEIN P23 HSP90 CO-CHAPERONE"/>
    <property type="match status" value="1"/>
</dbReference>
<evidence type="ECO:0000259" key="3">
    <source>
        <dbReference type="PROSITE" id="PS51203"/>
    </source>
</evidence>
<evidence type="ECO:0000313" key="4">
    <source>
        <dbReference type="EMBL" id="QLG72608.1"/>
    </source>
</evidence>
<feature type="domain" description="CS" evidence="3">
    <location>
        <begin position="6"/>
        <end position="109"/>
    </location>
</feature>
<accession>A0A7H9B1T0</accession>
<evidence type="ECO:0000313" key="5">
    <source>
        <dbReference type="Proteomes" id="UP000509704"/>
    </source>
</evidence>
<name>A0A7H9B1T0_ZYGMR</name>
<evidence type="ECO:0000256" key="1">
    <source>
        <dbReference type="ARBA" id="ARBA00025733"/>
    </source>
</evidence>
<keyword evidence="5" id="KW-1185">Reference proteome</keyword>
<dbReference type="GO" id="GO:0005634">
    <property type="term" value="C:nucleus"/>
    <property type="evidence" value="ECO:0007669"/>
    <property type="project" value="TreeGrafter"/>
</dbReference>
<gene>
    <name evidence="4" type="ORF">HG535_0D03160</name>
</gene>
<dbReference type="GO" id="GO:0006457">
    <property type="term" value="P:protein folding"/>
    <property type="evidence" value="ECO:0007669"/>
    <property type="project" value="TreeGrafter"/>
</dbReference>
<evidence type="ECO:0000256" key="2">
    <source>
        <dbReference type="SAM" id="MobiDB-lite"/>
    </source>
</evidence>
<dbReference type="GO" id="GO:0051879">
    <property type="term" value="F:Hsp90 protein binding"/>
    <property type="evidence" value="ECO:0007669"/>
    <property type="project" value="InterPro"/>
</dbReference>
<reference evidence="4 5" key="1">
    <citation type="submission" date="2020-07" db="EMBL/GenBank/DDBJ databases">
        <title>The yeast mating-type switching endonuclease HO is a domesticated member of an unorthodox homing genetic element family.</title>
        <authorList>
            <person name="Coughlan A.Y."/>
            <person name="Lombardi L."/>
            <person name="Braun-Galleani S."/>
            <person name="Martos A.R."/>
            <person name="Galeote V."/>
            <person name="Bigey F."/>
            <person name="Dequin S."/>
            <person name="Byrne K.P."/>
            <person name="Wolfe K.H."/>
        </authorList>
    </citation>
    <scope>NUCLEOTIDE SEQUENCE [LARGE SCALE GENOMIC DNA]</scope>
    <source>
        <strain evidence="4 5">NRRL Y-6702</strain>
    </source>
</reference>
<feature type="region of interest" description="Disordered" evidence="2">
    <location>
        <begin position="152"/>
        <end position="195"/>
    </location>
</feature>
<protein>
    <recommendedName>
        <fullName evidence="3">CS domain-containing protein</fullName>
    </recommendedName>
</protein>
<dbReference type="PANTHER" id="PTHR22932:SF1">
    <property type="entry name" value="CO-CHAPERONE PROTEIN DAF-41"/>
    <property type="match status" value="1"/>
</dbReference>
<dbReference type="PROSITE" id="PS51203">
    <property type="entry name" value="CS"/>
    <property type="match status" value="1"/>
</dbReference>
<dbReference type="SUPFAM" id="SSF49764">
    <property type="entry name" value="HSP20-like chaperones"/>
    <property type="match status" value="1"/>
</dbReference>
<proteinExistence type="inferred from homology"/>
<dbReference type="GO" id="GO:0051131">
    <property type="term" value="P:chaperone-mediated protein complex assembly"/>
    <property type="evidence" value="ECO:0007669"/>
    <property type="project" value="TreeGrafter"/>
</dbReference>
<dbReference type="Proteomes" id="UP000509704">
    <property type="component" value="Chromosome 4"/>
</dbReference>
<dbReference type="GeneID" id="59236332"/>
<dbReference type="EMBL" id="CP058607">
    <property type="protein sequence ID" value="QLG72608.1"/>
    <property type="molecule type" value="Genomic_DNA"/>
</dbReference>
<dbReference type="KEGG" id="zmk:HG535_0D03160"/>
<dbReference type="CDD" id="cd06465">
    <property type="entry name" value="p23_hB-ind1_like"/>
    <property type="match status" value="1"/>
</dbReference>
<dbReference type="AlphaFoldDB" id="A0A7H9B1T0"/>
<feature type="compositionally biased region" description="Acidic residues" evidence="2">
    <location>
        <begin position="181"/>
        <end position="195"/>
    </location>
</feature>
<dbReference type="InterPro" id="IPR008978">
    <property type="entry name" value="HSP20-like_chaperone"/>
</dbReference>
<sequence length="195" mass="22093">MSQPKVLTPEVLWAQRSSESIPEENYLLVTIAVPDCEEPEVKVSEKTLDFSAVSKGHVGDEQPHHYKLKINFYKDVDSSKTLKKIANGQHYFLKIFKKDLGIEYWPRLTEEKVKYSYIKTDFNKWVDEDEQNSVPEAAAAAGPDFNEMLMNGNPDMEMLKQQLAQGGGGMPDLSAAGLGEELGDYENEEEEEEEK</sequence>
<dbReference type="InterPro" id="IPR007052">
    <property type="entry name" value="CS_dom"/>
</dbReference>
<dbReference type="RefSeq" id="XP_037144336.1">
    <property type="nucleotide sequence ID" value="XM_037288441.1"/>
</dbReference>
<dbReference type="GO" id="GO:0051087">
    <property type="term" value="F:protein-folding chaperone binding"/>
    <property type="evidence" value="ECO:0007669"/>
    <property type="project" value="TreeGrafter"/>
</dbReference>
<organism evidence="4 5">
    <name type="scientific">Zygotorulaspora mrakii</name>
    <name type="common">Zygosaccharomyces mrakii</name>
    <dbReference type="NCBI Taxonomy" id="42260"/>
    <lineage>
        <taxon>Eukaryota</taxon>
        <taxon>Fungi</taxon>
        <taxon>Dikarya</taxon>
        <taxon>Ascomycota</taxon>
        <taxon>Saccharomycotina</taxon>
        <taxon>Saccharomycetes</taxon>
        <taxon>Saccharomycetales</taxon>
        <taxon>Saccharomycetaceae</taxon>
        <taxon>Zygotorulaspora</taxon>
    </lineage>
</organism>
<dbReference type="InterPro" id="IPR045250">
    <property type="entry name" value="p23-like"/>
</dbReference>
<dbReference type="Gene3D" id="2.60.40.790">
    <property type="match status" value="1"/>
</dbReference>
<dbReference type="OrthoDB" id="1564555at2759"/>
<comment type="similarity">
    <text evidence="1">Belongs to the p23/wos2 family.</text>
</comment>
<dbReference type="GO" id="GO:0005829">
    <property type="term" value="C:cytosol"/>
    <property type="evidence" value="ECO:0007669"/>
    <property type="project" value="TreeGrafter"/>
</dbReference>